<keyword evidence="1" id="KW-1133">Transmembrane helix</keyword>
<feature type="transmembrane region" description="Helical" evidence="1">
    <location>
        <begin position="58"/>
        <end position="79"/>
    </location>
</feature>
<keyword evidence="1" id="KW-0472">Membrane</keyword>
<accession>A0AB33TF87</accession>
<evidence type="ECO:0000313" key="2">
    <source>
        <dbReference type="EMBL" id="CPT69727.1"/>
    </source>
</evidence>
<reference evidence="2 3" key="1">
    <citation type="submission" date="2015-03" db="EMBL/GenBank/DDBJ databases">
        <authorList>
            <consortium name="Pathogen Informatics"/>
            <person name="Murphy D."/>
        </authorList>
    </citation>
    <scope>NUCLEOTIDE SEQUENCE [LARGE SCALE GENOMIC DNA]</scope>
    <source>
        <strain evidence="2 3">PAP036</strain>
    </source>
</reference>
<proteinExistence type="predicted"/>
<gene>
    <name evidence="2" type="ORF">ERS075527_05343</name>
</gene>
<protein>
    <submittedName>
        <fullName evidence="2">Uncharacterized protein</fullName>
    </submittedName>
</protein>
<organism evidence="2 3">
    <name type="scientific">Mycobacteroides abscessus</name>
    <dbReference type="NCBI Taxonomy" id="36809"/>
    <lineage>
        <taxon>Bacteria</taxon>
        <taxon>Bacillati</taxon>
        <taxon>Actinomycetota</taxon>
        <taxon>Actinomycetes</taxon>
        <taxon>Mycobacteriales</taxon>
        <taxon>Mycobacteriaceae</taxon>
        <taxon>Mycobacteroides</taxon>
    </lineage>
</organism>
<name>A0AB33TF87_9MYCO</name>
<dbReference type="EMBL" id="CSUW01000019">
    <property type="protein sequence ID" value="CPT69727.1"/>
    <property type="molecule type" value="Genomic_DNA"/>
</dbReference>
<sequence length="80" mass="8429">MAGWRFVSSKVGLSAKPKGLLGMVRIMHNPDASRVTSADLRPGAPTIEHDSWMVAKSVVFCGAATAIVTAIGLMAEAYLL</sequence>
<comment type="caution">
    <text evidence="2">The sequence shown here is derived from an EMBL/GenBank/DDBJ whole genome shotgun (WGS) entry which is preliminary data.</text>
</comment>
<keyword evidence="1" id="KW-0812">Transmembrane</keyword>
<evidence type="ECO:0000256" key="1">
    <source>
        <dbReference type="SAM" id="Phobius"/>
    </source>
</evidence>
<dbReference type="Proteomes" id="UP000038487">
    <property type="component" value="Unassembled WGS sequence"/>
</dbReference>
<evidence type="ECO:0000313" key="3">
    <source>
        <dbReference type="Proteomes" id="UP000038487"/>
    </source>
</evidence>
<dbReference type="AlphaFoldDB" id="A0AB33TF87"/>